<dbReference type="SUPFAM" id="SSF52540">
    <property type="entry name" value="P-loop containing nucleoside triphosphate hydrolases"/>
    <property type="match status" value="1"/>
</dbReference>
<dbReference type="Gene3D" id="2.40.50.140">
    <property type="entry name" value="Nucleic acid-binding proteins"/>
    <property type="match status" value="1"/>
</dbReference>
<evidence type="ECO:0000256" key="7">
    <source>
        <dbReference type="ARBA" id="ARBA00023136"/>
    </source>
</evidence>
<dbReference type="Gene3D" id="2.40.50.100">
    <property type="match status" value="1"/>
</dbReference>
<keyword evidence="5" id="KW-0547">Nucleotide-binding</keyword>
<evidence type="ECO:0000313" key="10">
    <source>
        <dbReference type="Proteomes" id="UP000018211"/>
    </source>
</evidence>
<dbReference type="PANTHER" id="PTHR43875">
    <property type="entry name" value="MALTODEXTRIN IMPORT ATP-BINDING PROTEIN MSMX"/>
    <property type="match status" value="1"/>
</dbReference>
<accession>A0AAV2VNI4</accession>
<dbReference type="SMART" id="SM00382">
    <property type="entry name" value="AAA"/>
    <property type="match status" value="1"/>
</dbReference>
<gene>
    <name evidence="9" type="primary">malK</name>
    <name evidence="9" type="ORF">VIBNISOn1_1670027</name>
</gene>
<dbReference type="InterPro" id="IPR003593">
    <property type="entry name" value="AAA+_ATPase"/>
</dbReference>
<evidence type="ECO:0000256" key="4">
    <source>
        <dbReference type="ARBA" id="ARBA00022597"/>
    </source>
</evidence>
<organism evidence="9 10">
    <name type="scientific">Vibrio nigripulchritudo SOn1</name>
    <dbReference type="NCBI Taxonomy" id="1238450"/>
    <lineage>
        <taxon>Bacteria</taxon>
        <taxon>Pseudomonadati</taxon>
        <taxon>Pseudomonadota</taxon>
        <taxon>Gammaproteobacteria</taxon>
        <taxon>Vibrionales</taxon>
        <taxon>Vibrionaceae</taxon>
        <taxon>Vibrio</taxon>
    </lineage>
</organism>
<evidence type="ECO:0000256" key="1">
    <source>
        <dbReference type="ARBA" id="ARBA00022448"/>
    </source>
</evidence>
<dbReference type="PROSITE" id="PS50893">
    <property type="entry name" value="ABC_TRANSPORTER_2"/>
    <property type="match status" value="1"/>
</dbReference>
<dbReference type="InterPro" id="IPR008995">
    <property type="entry name" value="Mo/tungstate-bd_C_term_dom"/>
</dbReference>
<evidence type="ECO:0000259" key="8">
    <source>
        <dbReference type="PROSITE" id="PS50893"/>
    </source>
</evidence>
<protein>
    <submittedName>
        <fullName evidence="9">Fused maltose transport subunit, ATP-binding component of ABC superfamily regulatory protein</fullName>
    </submittedName>
</protein>
<evidence type="ECO:0000256" key="6">
    <source>
        <dbReference type="ARBA" id="ARBA00022840"/>
    </source>
</evidence>
<keyword evidence="7" id="KW-0472">Membrane</keyword>
<sequence>MSSIQLSNVVKRFDSNQTIHNVNLSIEEGEFVVFVGPSGCGKSTLLRMIAGLEEISDGTVSISGNVVNDTPPSERGVAMVFQSYALYPHMTVAENMGYSLKVNKVPKEERDRKIQLVSKALQLECLLDRKPAQLSGGQRQRVAIGRAIVRDPKVFLFDEPLSNLDAELRVDMRLHIAKLHQDLNTTMIYVTHDQVEAMTLADKIVVLRDGEVEQVGSPMDLYHNPINKFVAGFIGSPKMNFLPCTVESWDKTSLTVRLSFGGSLILPIKTGQIDAGAKLTLGIRPEHLNTELNVICLDFQCEVLERLGGMTYIFGLCGGVDNFKYLHHGDTKIKPGESVSLYTSPSHLHVFDSNENVLEFDLTDLKH</sequence>
<dbReference type="SUPFAM" id="SSF50331">
    <property type="entry name" value="MOP-like"/>
    <property type="match status" value="1"/>
</dbReference>
<keyword evidence="2" id="KW-1003">Cell membrane</keyword>
<dbReference type="PROSITE" id="PS00211">
    <property type="entry name" value="ABC_TRANSPORTER_1"/>
    <property type="match status" value="1"/>
</dbReference>
<dbReference type="InterPro" id="IPR017871">
    <property type="entry name" value="ABC_transporter-like_CS"/>
</dbReference>
<dbReference type="FunFam" id="3.40.50.300:FF:000042">
    <property type="entry name" value="Maltose/maltodextrin ABC transporter, ATP-binding protein"/>
    <property type="match status" value="1"/>
</dbReference>
<dbReference type="NCBIfam" id="NF008653">
    <property type="entry name" value="PRK11650.1"/>
    <property type="match status" value="1"/>
</dbReference>
<dbReference type="GO" id="GO:0015423">
    <property type="term" value="F:ABC-type maltose transporter activity"/>
    <property type="evidence" value="ECO:0007669"/>
    <property type="project" value="TreeGrafter"/>
</dbReference>
<dbReference type="InterPro" id="IPR003439">
    <property type="entry name" value="ABC_transporter-like_ATP-bd"/>
</dbReference>
<evidence type="ECO:0000256" key="3">
    <source>
        <dbReference type="ARBA" id="ARBA00022519"/>
    </source>
</evidence>
<dbReference type="InterPro" id="IPR047641">
    <property type="entry name" value="ABC_transpr_MalK/UgpC-like"/>
</dbReference>
<keyword evidence="6 9" id="KW-0067">ATP-binding</keyword>
<dbReference type="GO" id="GO:1990060">
    <property type="term" value="C:maltose transport complex"/>
    <property type="evidence" value="ECO:0007669"/>
    <property type="project" value="TreeGrafter"/>
</dbReference>
<evidence type="ECO:0000256" key="2">
    <source>
        <dbReference type="ARBA" id="ARBA00022475"/>
    </source>
</evidence>
<dbReference type="RefSeq" id="WP_022611345.1">
    <property type="nucleotide sequence ID" value="NZ_LK391965.1"/>
</dbReference>
<dbReference type="EMBL" id="CAOF01000076">
    <property type="protein sequence ID" value="CCO46103.1"/>
    <property type="molecule type" value="Genomic_DNA"/>
</dbReference>
<evidence type="ECO:0000256" key="5">
    <source>
        <dbReference type="ARBA" id="ARBA00022741"/>
    </source>
</evidence>
<dbReference type="InterPro" id="IPR040582">
    <property type="entry name" value="OB_MalK-like"/>
</dbReference>
<dbReference type="PANTHER" id="PTHR43875:SF3">
    <property type="entry name" value="MALTOSE_MALTODEXTRIN IMPORT ATP-BINDING PROTEIN MALK"/>
    <property type="match status" value="1"/>
</dbReference>
<reference evidence="9 10" key="1">
    <citation type="journal article" date="2013" name="ISME J.">
        <title>Comparative genomics of pathogenic lineages of Vibrio nigripulchritudo identifies virulence-associated traits.</title>
        <authorList>
            <person name="Goudenege D."/>
            <person name="Labreuche Y."/>
            <person name="Krin E."/>
            <person name="Ansquer D."/>
            <person name="Mangenot S."/>
            <person name="Calteau A."/>
            <person name="Medigue C."/>
            <person name="Mazel D."/>
            <person name="Polz M.F."/>
            <person name="Le Roux F."/>
        </authorList>
    </citation>
    <scope>NUCLEOTIDE SEQUENCE [LARGE SCALE GENOMIC DNA]</scope>
    <source>
        <strain evidence="9 10">SOn1</strain>
    </source>
</reference>
<dbReference type="Pfam" id="PF17912">
    <property type="entry name" value="OB_MalK"/>
    <property type="match status" value="1"/>
</dbReference>
<keyword evidence="4" id="KW-0762">Sugar transport</keyword>
<dbReference type="Gene3D" id="3.40.50.300">
    <property type="entry name" value="P-loop containing nucleotide triphosphate hydrolases"/>
    <property type="match status" value="1"/>
</dbReference>
<dbReference type="InterPro" id="IPR012340">
    <property type="entry name" value="NA-bd_OB-fold"/>
</dbReference>
<proteinExistence type="predicted"/>
<keyword evidence="3" id="KW-0997">Cell inner membrane</keyword>
<dbReference type="InterPro" id="IPR015855">
    <property type="entry name" value="ABC_transpr_MalK-like"/>
</dbReference>
<dbReference type="Proteomes" id="UP000018211">
    <property type="component" value="Unassembled WGS sequence"/>
</dbReference>
<dbReference type="GO" id="GO:0016887">
    <property type="term" value="F:ATP hydrolysis activity"/>
    <property type="evidence" value="ECO:0007669"/>
    <property type="project" value="InterPro"/>
</dbReference>
<dbReference type="CDD" id="cd03301">
    <property type="entry name" value="ABC_MalK_N"/>
    <property type="match status" value="1"/>
</dbReference>
<comment type="caution">
    <text evidence="9">The sequence shown here is derived from an EMBL/GenBank/DDBJ whole genome shotgun (WGS) entry which is preliminary data.</text>
</comment>
<dbReference type="Pfam" id="PF00005">
    <property type="entry name" value="ABC_tran"/>
    <property type="match status" value="1"/>
</dbReference>
<keyword evidence="1" id="KW-0813">Transport</keyword>
<evidence type="ECO:0000313" key="9">
    <source>
        <dbReference type="EMBL" id="CCO46103.1"/>
    </source>
</evidence>
<feature type="domain" description="ABC transporter" evidence="8">
    <location>
        <begin position="4"/>
        <end position="234"/>
    </location>
</feature>
<dbReference type="GO" id="GO:0005524">
    <property type="term" value="F:ATP binding"/>
    <property type="evidence" value="ECO:0007669"/>
    <property type="project" value="UniProtKB-KW"/>
</dbReference>
<dbReference type="InterPro" id="IPR027417">
    <property type="entry name" value="P-loop_NTPase"/>
</dbReference>
<dbReference type="GO" id="GO:0055052">
    <property type="term" value="C:ATP-binding cassette (ABC) transporter complex, substrate-binding subunit-containing"/>
    <property type="evidence" value="ECO:0007669"/>
    <property type="project" value="TreeGrafter"/>
</dbReference>
<dbReference type="AlphaFoldDB" id="A0AAV2VNI4"/>
<name>A0AAV2VNI4_9VIBR</name>